<evidence type="ECO:0000259" key="2">
    <source>
        <dbReference type="PROSITE" id="PS50076"/>
    </source>
</evidence>
<comment type="caution">
    <text evidence="3">The sequence shown here is derived from an EMBL/GenBank/DDBJ whole genome shotgun (WGS) entry which is preliminary data.</text>
</comment>
<evidence type="ECO:0000313" key="3">
    <source>
        <dbReference type="EMBL" id="MCW0482263.1"/>
    </source>
</evidence>
<dbReference type="SUPFAM" id="SSF46565">
    <property type="entry name" value="Chaperone J-domain"/>
    <property type="match status" value="1"/>
</dbReference>
<dbReference type="Pfam" id="PF00226">
    <property type="entry name" value="DnaJ"/>
    <property type="match status" value="1"/>
</dbReference>
<dbReference type="RefSeq" id="WP_282590869.1">
    <property type="nucleotide sequence ID" value="NZ_JAPAAF010000005.1"/>
</dbReference>
<keyword evidence="1" id="KW-1133">Transmembrane helix</keyword>
<dbReference type="InterPro" id="IPR001623">
    <property type="entry name" value="DnaJ_domain"/>
</dbReference>
<dbReference type="InterPro" id="IPR029024">
    <property type="entry name" value="TerB-like"/>
</dbReference>
<keyword evidence="1" id="KW-0472">Membrane</keyword>
<dbReference type="InterPro" id="IPR050817">
    <property type="entry name" value="DjlA_DnaK_co-chaperone"/>
</dbReference>
<dbReference type="SUPFAM" id="SSF158682">
    <property type="entry name" value="TerB-like"/>
    <property type="match status" value="1"/>
</dbReference>
<gene>
    <name evidence="3" type="ORF">N2K84_05940</name>
</gene>
<dbReference type="InterPro" id="IPR007791">
    <property type="entry name" value="DjlA_N"/>
</dbReference>
<dbReference type="SMART" id="SM00271">
    <property type="entry name" value="DnaJ"/>
    <property type="match status" value="1"/>
</dbReference>
<proteinExistence type="predicted"/>
<protein>
    <submittedName>
        <fullName evidence="3">TerB family tellurite resistance protein</fullName>
    </submittedName>
</protein>
<keyword evidence="1" id="KW-0812">Transmembrane</keyword>
<dbReference type="InterPro" id="IPR036869">
    <property type="entry name" value="J_dom_sf"/>
</dbReference>
<accession>A0AA41Y7D6</accession>
<feature type="transmembrane region" description="Helical" evidence="1">
    <location>
        <begin position="52"/>
        <end position="68"/>
    </location>
</feature>
<keyword evidence="4" id="KW-1185">Reference proteome</keyword>
<dbReference type="EMBL" id="JAPAAF010000005">
    <property type="protein sequence ID" value="MCW0482263.1"/>
    <property type="molecule type" value="Genomic_DNA"/>
</dbReference>
<dbReference type="PROSITE" id="PS50076">
    <property type="entry name" value="DNAJ_2"/>
    <property type="match status" value="1"/>
</dbReference>
<dbReference type="AlphaFoldDB" id="A0AA41Y7D6"/>
<dbReference type="CDD" id="cd06257">
    <property type="entry name" value="DnaJ"/>
    <property type="match status" value="1"/>
</dbReference>
<name>A0AA41Y7D6_9BACT</name>
<dbReference type="Pfam" id="PF05099">
    <property type="entry name" value="TerB"/>
    <property type="match status" value="1"/>
</dbReference>
<dbReference type="Gene3D" id="1.10.287.110">
    <property type="entry name" value="DnaJ domain"/>
    <property type="match status" value="1"/>
</dbReference>
<sequence>MAKFGKWVAGGLGWAFFGPIGGIVGFVVGSMFENGNPVTAPEAGQATRTTTGGYVMSLLVLVAAVMKADGKVLKSELDYVKAFFVRSFGAASAQEAIKMLRDLLNQTIPVADICHQIQKNMDYSSRLQLLHFLFGIAQADGKVDPVELNLIDHIAKNMHITAKDFESIKSMFVANTDAAYKILEVEPSATDEEIKKAYRKMAMKYHPDKVSYLGEDFQKAAHEKFQKVNEAYEQLKKERNLV</sequence>
<dbReference type="PANTHER" id="PTHR24074">
    <property type="entry name" value="CO-CHAPERONE PROTEIN DJLA"/>
    <property type="match status" value="1"/>
</dbReference>
<dbReference type="PRINTS" id="PR00625">
    <property type="entry name" value="JDOMAIN"/>
</dbReference>
<dbReference type="Proteomes" id="UP001163821">
    <property type="component" value="Unassembled WGS sequence"/>
</dbReference>
<organism evidence="3 4">
    <name type="scientific">Gaoshiqia sediminis</name>
    <dbReference type="NCBI Taxonomy" id="2986998"/>
    <lineage>
        <taxon>Bacteria</taxon>
        <taxon>Pseudomonadati</taxon>
        <taxon>Bacteroidota</taxon>
        <taxon>Bacteroidia</taxon>
        <taxon>Marinilabiliales</taxon>
        <taxon>Prolixibacteraceae</taxon>
        <taxon>Gaoshiqia</taxon>
    </lineage>
</organism>
<feature type="domain" description="J" evidence="2">
    <location>
        <begin position="178"/>
        <end position="240"/>
    </location>
</feature>
<feature type="transmembrane region" description="Helical" evidence="1">
    <location>
        <begin position="12"/>
        <end position="32"/>
    </location>
</feature>
<dbReference type="Gene3D" id="1.10.3680.10">
    <property type="entry name" value="TerB-like"/>
    <property type="match status" value="1"/>
</dbReference>
<evidence type="ECO:0000313" key="4">
    <source>
        <dbReference type="Proteomes" id="UP001163821"/>
    </source>
</evidence>
<evidence type="ECO:0000256" key="1">
    <source>
        <dbReference type="SAM" id="Phobius"/>
    </source>
</evidence>
<reference evidence="3" key="1">
    <citation type="submission" date="2022-10" db="EMBL/GenBank/DDBJ databases">
        <title>Gaoshiqiia sediminis gen. nov., sp. nov., isolated from coastal sediment.</title>
        <authorList>
            <person name="Yu W.X."/>
            <person name="Mu D.S."/>
            <person name="Du J.Z."/>
            <person name="Liang Y.Q."/>
        </authorList>
    </citation>
    <scope>NUCLEOTIDE SEQUENCE</scope>
    <source>
        <strain evidence="3">A06</strain>
    </source>
</reference>